<dbReference type="CDD" id="cd21176">
    <property type="entry name" value="LPMO_auxiliary-like"/>
    <property type="match status" value="1"/>
</dbReference>
<evidence type="ECO:0000256" key="4">
    <source>
        <dbReference type="ARBA" id="ARBA00022729"/>
    </source>
</evidence>
<feature type="chain" id="PRO_5040270703" description="Copper acquisition factor BIM1-like domain-containing protein" evidence="8">
    <location>
        <begin position="21"/>
        <end position="216"/>
    </location>
</feature>
<dbReference type="PANTHER" id="PTHR34992:SF1">
    <property type="entry name" value="COPPER ACQUISITION FACTOR BIM1-LIKE DOMAIN-CONTAINING PROTEIN"/>
    <property type="match status" value="1"/>
</dbReference>
<name>A0A9P6I788_9PEZI</name>
<evidence type="ECO:0000256" key="3">
    <source>
        <dbReference type="ARBA" id="ARBA00022622"/>
    </source>
</evidence>
<dbReference type="PANTHER" id="PTHR34992">
    <property type="entry name" value="HYPHAL ANASTAMOSIS-7 PROTEIN"/>
    <property type="match status" value="1"/>
</dbReference>
<feature type="signal peptide" evidence="8">
    <location>
        <begin position="1"/>
        <end position="20"/>
    </location>
</feature>
<keyword evidence="4 8" id="KW-0732">Signal</keyword>
<organism evidence="10 11">
    <name type="scientific">Colletotrichum karsti</name>
    <dbReference type="NCBI Taxonomy" id="1095194"/>
    <lineage>
        <taxon>Eukaryota</taxon>
        <taxon>Fungi</taxon>
        <taxon>Dikarya</taxon>
        <taxon>Ascomycota</taxon>
        <taxon>Pezizomycotina</taxon>
        <taxon>Sordariomycetes</taxon>
        <taxon>Hypocreomycetidae</taxon>
        <taxon>Glomerellales</taxon>
        <taxon>Glomerellaceae</taxon>
        <taxon>Colletotrichum</taxon>
        <taxon>Colletotrichum boninense species complex</taxon>
    </lineage>
</organism>
<evidence type="ECO:0000313" key="10">
    <source>
        <dbReference type="EMBL" id="KAF9875271.1"/>
    </source>
</evidence>
<evidence type="ECO:0000256" key="7">
    <source>
        <dbReference type="ARBA" id="ARBA00023288"/>
    </source>
</evidence>
<protein>
    <recommendedName>
        <fullName evidence="9">Copper acquisition factor BIM1-like domain-containing protein</fullName>
    </recommendedName>
</protein>
<evidence type="ECO:0000256" key="2">
    <source>
        <dbReference type="ARBA" id="ARBA00022475"/>
    </source>
</evidence>
<keyword evidence="5" id="KW-0472">Membrane</keyword>
<keyword evidence="2" id="KW-1003">Cell membrane</keyword>
<dbReference type="Proteomes" id="UP000781932">
    <property type="component" value="Unassembled WGS sequence"/>
</dbReference>
<keyword evidence="11" id="KW-1185">Reference proteome</keyword>
<dbReference type="GeneID" id="62162882"/>
<evidence type="ECO:0000313" key="11">
    <source>
        <dbReference type="Proteomes" id="UP000781932"/>
    </source>
</evidence>
<dbReference type="RefSeq" id="XP_038744732.1">
    <property type="nucleotide sequence ID" value="XM_038889808.1"/>
</dbReference>
<gene>
    <name evidence="10" type="ORF">CkaCkLH20_07091</name>
</gene>
<evidence type="ECO:0000256" key="8">
    <source>
        <dbReference type="SAM" id="SignalP"/>
    </source>
</evidence>
<comment type="caution">
    <text evidence="10">The sequence shown here is derived from an EMBL/GenBank/DDBJ whole genome shotgun (WGS) entry which is preliminary data.</text>
</comment>
<proteinExistence type="predicted"/>
<evidence type="ECO:0000256" key="1">
    <source>
        <dbReference type="ARBA" id="ARBA00004609"/>
    </source>
</evidence>
<dbReference type="GO" id="GO:0005886">
    <property type="term" value="C:plasma membrane"/>
    <property type="evidence" value="ECO:0007669"/>
    <property type="project" value="UniProtKB-SubCell"/>
</dbReference>
<feature type="domain" description="Copper acquisition factor BIM1-like" evidence="9">
    <location>
        <begin position="19"/>
        <end position="156"/>
    </location>
</feature>
<evidence type="ECO:0000256" key="6">
    <source>
        <dbReference type="ARBA" id="ARBA00023180"/>
    </source>
</evidence>
<keyword evidence="6" id="KW-0325">Glycoprotein</keyword>
<dbReference type="GO" id="GO:0098552">
    <property type="term" value="C:side of membrane"/>
    <property type="evidence" value="ECO:0007669"/>
    <property type="project" value="UniProtKB-KW"/>
</dbReference>
<reference evidence="10" key="1">
    <citation type="submission" date="2020-03" db="EMBL/GenBank/DDBJ databases">
        <authorList>
            <person name="He L."/>
        </authorList>
    </citation>
    <scope>NUCLEOTIDE SEQUENCE</scope>
    <source>
        <strain evidence="10">CkLH20</strain>
    </source>
</reference>
<dbReference type="AlphaFoldDB" id="A0A9P6I788"/>
<dbReference type="OrthoDB" id="2146436at2759"/>
<accession>A0A9P6I788</accession>
<comment type="subcellular location">
    <subcellularLocation>
        <location evidence="1">Cell membrane</location>
        <topology evidence="1">Lipid-anchor</topology>
        <topology evidence="1">GPI-anchor</topology>
    </subcellularLocation>
</comment>
<dbReference type="Pfam" id="PF20238">
    <property type="entry name" value="BIM1-like_dom"/>
    <property type="match status" value="1"/>
</dbReference>
<evidence type="ECO:0000259" key="9">
    <source>
        <dbReference type="Pfam" id="PF20238"/>
    </source>
</evidence>
<dbReference type="EMBL" id="JAATWM020000022">
    <property type="protein sequence ID" value="KAF9875271.1"/>
    <property type="molecule type" value="Genomic_DNA"/>
</dbReference>
<keyword evidence="7" id="KW-0449">Lipoprotein</keyword>
<evidence type="ECO:0000256" key="5">
    <source>
        <dbReference type="ARBA" id="ARBA00023136"/>
    </source>
</evidence>
<dbReference type="InterPro" id="IPR046530">
    <property type="entry name" value="BIM1-like_dom"/>
</dbReference>
<reference evidence="10" key="2">
    <citation type="submission" date="2020-11" db="EMBL/GenBank/DDBJ databases">
        <title>Whole genome sequencing of Colletotrichum sp.</title>
        <authorList>
            <person name="Li H."/>
        </authorList>
    </citation>
    <scope>NUCLEOTIDE SEQUENCE</scope>
    <source>
        <strain evidence="10">CkLH20</strain>
    </source>
</reference>
<dbReference type="InterPro" id="IPR046936">
    <property type="entry name" value="BIM1-like"/>
</dbReference>
<keyword evidence="3" id="KW-0336">GPI-anchor</keyword>
<sequence length="216" mass="21767">MAPLRSVVAAALLLVSAAQAHFKLNAPPTIGFSDDDEGKAPCGSFTPDFTKNNVTDFHVDGEAVALLLAHPTANWLFRGTLDKTAGGNWKQLFPIVQQTGLGDFCEPSVTAPASWVGKMGVLSVVADGPDGLLYQCSAVNFVSGAGTKPASCKNATTVTATFTTDSKLTALLANGTGSSTQPSTSASAAAPVNRAAVSLGGLFVVGGAAVVGSALL</sequence>